<reference evidence="1" key="1">
    <citation type="submission" date="2013-09" db="EMBL/GenBank/DDBJ databases">
        <authorList>
            <person name="Torriani S.F.F."/>
            <person name="Penselin D."/>
            <person name="Knogge W."/>
            <person name="Felder M."/>
            <person name="Taudien S."/>
            <person name="Platzer M."/>
            <person name="McDonald B.A."/>
            <person name="Brunner P.C."/>
        </authorList>
    </citation>
    <scope>NUCLEOTIDE SEQUENCE</scope>
</reference>
<accession>V5W5T5</accession>
<organism evidence="1">
    <name type="scientific">Rhynchosporium graminicola</name>
    <dbReference type="NCBI Taxonomy" id="2792576"/>
    <lineage>
        <taxon>Eukaryota</taxon>
        <taxon>Fungi</taxon>
        <taxon>Dikarya</taxon>
        <taxon>Ascomycota</taxon>
        <taxon>Pezizomycotina</taxon>
        <taxon>Leotiomycetes</taxon>
        <taxon>Helotiales</taxon>
        <taxon>Ploettnerulaceae</taxon>
        <taxon>Rhynchosporium</taxon>
    </lineage>
</organism>
<evidence type="ECO:0000313" key="1">
    <source>
        <dbReference type="EMBL" id="AHC02368.1"/>
    </source>
</evidence>
<proteinExistence type="predicted"/>
<name>V5W5T5_9HELO</name>
<reference evidence="1" key="2">
    <citation type="journal article" date="2014" name="Fungal Genet. Biol.">
        <title>Comparative analysis of mitochondrial genomes from closely related Rhynchosporium species reveals extensive intron invasion.</title>
        <authorList>
            <person name="Torriani S.F."/>
            <person name="Penselin D."/>
            <person name="Knogge W."/>
            <person name="Felder M."/>
            <person name="Taudien S."/>
            <person name="Platzer M."/>
            <person name="McDonald B.A."/>
            <person name="Brunner P.C."/>
        </authorList>
    </citation>
    <scope>NUCLEOTIDE SEQUENCE</scope>
</reference>
<dbReference type="AlphaFoldDB" id="V5W5T5"/>
<dbReference type="EMBL" id="KF650573">
    <property type="protein sequence ID" value="AHC02368.1"/>
    <property type="molecule type" value="Genomic_DNA"/>
</dbReference>
<keyword evidence="1" id="KW-0496">Mitochondrion</keyword>
<dbReference type="RefSeq" id="YP_008965362.1">
    <property type="nucleotide sequence ID" value="NC_023126.1"/>
</dbReference>
<sequence>MVLSLDLEDISSKASARPAKDLLPNVAKTSSITYLTYIKAYLISPLCSSKRDLNSYLMLSKGVLPISSPFRARSTVSSVSLPSLFSSSLAATVGVEPPSSRAFSLVGVLSLSWSSHINSSCFLLPFTKTTSISSFLISIKYNLNLYRLKRFISVVINNYP</sequence>
<geneLocation type="mitochondrion" evidence="1"/>
<protein>
    <submittedName>
        <fullName evidence="1">Uncharacterized protein</fullName>
    </submittedName>
</protein>